<evidence type="ECO:0000256" key="19">
    <source>
        <dbReference type="PIRSR" id="PIRSR000007-51"/>
    </source>
</evidence>
<dbReference type="GO" id="GO:0020037">
    <property type="term" value="F:heme binding"/>
    <property type="evidence" value="ECO:0007669"/>
    <property type="project" value="UniProtKB-UniRule"/>
</dbReference>
<evidence type="ECO:0000256" key="6">
    <source>
        <dbReference type="ARBA" id="ARBA00022617"/>
    </source>
</evidence>
<comment type="PTM">
    <text evidence="18">Binds 2 heme c groups covalently per subunit.</text>
</comment>
<keyword evidence="7 17" id="KW-0679">Respiratory chain</keyword>
<dbReference type="PANTHER" id="PTHR33751">
    <property type="entry name" value="CBB3-TYPE CYTOCHROME C OXIDASE SUBUNIT FIXP"/>
    <property type="match status" value="1"/>
</dbReference>
<dbReference type="PIRSF" id="PIRSF000007">
    <property type="entry name" value="Ubiq_cycred_cyc"/>
    <property type="match status" value="1"/>
</dbReference>
<protein>
    <recommendedName>
        <fullName evidence="3 17">Cytochrome bc1 complex cytochrome c subunit</fullName>
        <ecNumber evidence="2 17">7.1.1.8</ecNumber>
    </recommendedName>
</protein>
<keyword evidence="6 17" id="KW-0349">Heme</keyword>
<dbReference type="PANTHER" id="PTHR33751:SF13">
    <property type="entry name" value="CYTOCHROME BC1 COMPLEX CYTOCHROME C SUBUNIT"/>
    <property type="match status" value="1"/>
</dbReference>
<organism evidence="21 22">
    <name type="scientific">Pseudonocardia hydrocarbonoxydans</name>
    <dbReference type="NCBI Taxonomy" id="76726"/>
    <lineage>
        <taxon>Bacteria</taxon>
        <taxon>Bacillati</taxon>
        <taxon>Actinomycetota</taxon>
        <taxon>Actinomycetes</taxon>
        <taxon>Pseudonocardiales</taxon>
        <taxon>Pseudonocardiaceae</taxon>
        <taxon>Pseudonocardia</taxon>
    </lineage>
</organism>
<keyword evidence="10" id="KW-0677">Repeat</keyword>
<name>A0A4Y3WYK3_9PSEU</name>
<dbReference type="AlphaFoldDB" id="A0A4Y3WYK3"/>
<evidence type="ECO:0000256" key="9">
    <source>
        <dbReference type="ARBA" id="ARBA00022723"/>
    </source>
</evidence>
<dbReference type="InterPro" id="IPR036909">
    <property type="entry name" value="Cyt_c-like_dom_sf"/>
</dbReference>
<proteinExistence type="predicted"/>
<dbReference type="GO" id="GO:0005506">
    <property type="term" value="F:iron ion binding"/>
    <property type="evidence" value="ECO:0007669"/>
    <property type="project" value="UniProtKB-UniRule"/>
</dbReference>
<keyword evidence="9 17" id="KW-0479">Metal-binding</keyword>
<dbReference type="GO" id="GO:0008121">
    <property type="term" value="F:quinol-cytochrome-c reductase activity"/>
    <property type="evidence" value="ECO:0007669"/>
    <property type="project" value="UniProtKB-UniRule"/>
</dbReference>
<evidence type="ECO:0000256" key="3">
    <source>
        <dbReference type="ARBA" id="ARBA00017819"/>
    </source>
</evidence>
<evidence type="ECO:0000313" key="21">
    <source>
        <dbReference type="EMBL" id="GEC22526.1"/>
    </source>
</evidence>
<sequence>MPELPEGAQMTTTPNKRGARTRFRRRLAGAMALGIGLVAAGGLYVAATPAPQVAQAQEADTALLAQGQVLYNNACITCHGANLQGVTDRGPSLIGVGDAATYFQVSTGRMPLARQEAQAIRKPPRPEFDPATEQGQANLDALGAFIQANGGGPVRPEASGDALRGENPARGGELFRLNCASCHNFTGRGGALSSGKFAPTLDPASETAIYTAMLSGPQNMPKFSDRQLTPEEKRDIIAYIKSVSGDVANPGGAGLGGIGPVSEGLVAFIVGLAGLIGFALWLGAKS</sequence>
<evidence type="ECO:0000256" key="17">
    <source>
        <dbReference type="PIRNR" id="PIRNR000007"/>
    </source>
</evidence>
<keyword evidence="13 17" id="KW-1133">Transmembrane helix</keyword>
<keyword evidence="4 17" id="KW-0813">Transport</keyword>
<dbReference type="PROSITE" id="PS51007">
    <property type="entry name" value="CYTC"/>
    <property type="match status" value="1"/>
</dbReference>
<keyword evidence="22" id="KW-1185">Reference proteome</keyword>
<feature type="binding site" description="axial binding residue" evidence="19">
    <location>
        <position position="183"/>
    </location>
    <ligand>
        <name>heme c</name>
        <dbReference type="ChEBI" id="CHEBI:61717"/>
        <label>2</label>
    </ligand>
    <ligandPart>
        <name>Fe</name>
        <dbReference type="ChEBI" id="CHEBI:18248"/>
    </ligandPart>
</feature>
<evidence type="ECO:0000256" key="4">
    <source>
        <dbReference type="ARBA" id="ARBA00022448"/>
    </source>
</evidence>
<dbReference type="GO" id="GO:0005886">
    <property type="term" value="C:plasma membrane"/>
    <property type="evidence" value="ECO:0007669"/>
    <property type="project" value="UniProtKB-SubCell"/>
</dbReference>
<evidence type="ECO:0000256" key="15">
    <source>
        <dbReference type="ARBA" id="ARBA00023136"/>
    </source>
</evidence>
<keyword evidence="14 17" id="KW-0408">Iron</keyword>
<feature type="binding site" description="axial binding residue" evidence="19">
    <location>
        <position position="79"/>
    </location>
    <ligand>
        <name>heme c</name>
        <dbReference type="ChEBI" id="CHEBI:61717"/>
        <label>1</label>
    </ligand>
    <ligandPart>
        <name>Fe</name>
        <dbReference type="ChEBI" id="CHEBI:18248"/>
    </ligandPart>
</feature>
<comment type="catalytic activity">
    <reaction evidence="16 17">
        <text>a quinol + 2 Fe(III)-[cytochrome c](out) = a quinone + 2 Fe(II)-[cytochrome c](out) + 2 H(+)(out)</text>
        <dbReference type="Rhea" id="RHEA:11484"/>
        <dbReference type="Rhea" id="RHEA-COMP:10350"/>
        <dbReference type="Rhea" id="RHEA-COMP:14399"/>
        <dbReference type="ChEBI" id="CHEBI:15378"/>
        <dbReference type="ChEBI" id="CHEBI:24646"/>
        <dbReference type="ChEBI" id="CHEBI:29033"/>
        <dbReference type="ChEBI" id="CHEBI:29034"/>
        <dbReference type="ChEBI" id="CHEBI:132124"/>
        <dbReference type="EC" id="7.1.1.8"/>
    </reaction>
</comment>
<dbReference type="InterPro" id="IPR050597">
    <property type="entry name" value="Cytochrome_c_Oxidase_Subunit"/>
</dbReference>
<evidence type="ECO:0000256" key="5">
    <source>
        <dbReference type="ARBA" id="ARBA00022475"/>
    </source>
</evidence>
<evidence type="ECO:0000256" key="8">
    <source>
        <dbReference type="ARBA" id="ARBA00022692"/>
    </source>
</evidence>
<dbReference type="EC" id="7.1.1.8" evidence="2 17"/>
<feature type="binding site" description="covalent" evidence="18">
    <location>
        <position position="179"/>
    </location>
    <ligand>
        <name>heme c</name>
        <dbReference type="ChEBI" id="CHEBI:61717"/>
        <label>2</label>
    </ligand>
</feature>
<keyword evidence="15 17" id="KW-0472">Membrane</keyword>
<dbReference type="Pfam" id="PF13442">
    <property type="entry name" value="Cytochrome_CBB3"/>
    <property type="match status" value="1"/>
</dbReference>
<dbReference type="SUPFAM" id="SSF46626">
    <property type="entry name" value="Cytochrome c"/>
    <property type="match status" value="2"/>
</dbReference>
<keyword evidence="8 17" id="KW-0812">Transmembrane</keyword>
<feature type="transmembrane region" description="Helical" evidence="17">
    <location>
        <begin position="265"/>
        <end position="284"/>
    </location>
</feature>
<dbReference type="Gene3D" id="1.10.760.10">
    <property type="entry name" value="Cytochrome c-like domain"/>
    <property type="match status" value="2"/>
</dbReference>
<feature type="domain" description="Cytochrome c" evidence="20">
    <location>
        <begin position="62"/>
        <end position="244"/>
    </location>
</feature>
<evidence type="ECO:0000256" key="1">
    <source>
        <dbReference type="ARBA" id="ARBA00004651"/>
    </source>
</evidence>
<comment type="subunit">
    <text evidence="17">The cytochrome bc1 complex is composed of a cytochrome b (QcrB), the Rieske iron-sulfur protein (QcrA) and a diheme cytochrome c (QcrC) subunit.</text>
</comment>
<evidence type="ECO:0000256" key="16">
    <source>
        <dbReference type="ARBA" id="ARBA00029351"/>
    </source>
</evidence>
<evidence type="ECO:0000259" key="20">
    <source>
        <dbReference type="PROSITE" id="PS51007"/>
    </source>
</evidence>
<evidence type="ECO:0000256" key="7">
    <source>
        <dbReference type="ARBA" id="ARBA00022660"/>
    </source>
</evidence>
<dbReference type="Proteomes" id="UP000320338">
    <property type="component" value="Unassembled WGS sequence"/>
</dbReference>
<comment type="caution">
    <text evidence="21">The sequence shown here is derived from an EMBL/GenBank/DDBJ whole genome shotgun (WGS) entry which is preliminary data.</text>
</comment>
<comment type="subcellular location">
    <subcellularLocation>
        <location evidence="1 17">Cell membrane</location>
        <topology evidence="1 17">Multi-pass membrane protein</topology>
    </subcellularLocation>
</comment>
<evidence type="ECO:0000256" key="18">
    <source>
        <dbReference type="PIRSR" id="PIRSR000007-50"/>
    </source>
</evidence>
<evidence type="ECO:0000256" key="11">
    <source>
        <dbReference type="ARBA" id="ARBA00022967"/>
    </source>
</evidence>
<accession>A0A4Y3WYK3</accession>
<evidence type="ECO:0000313" key="22">
    <source>
        <dbReference type="Proteomes" id="UP000320338"/>
    </source>
</evidence>
<evidence type="ECO:0000256" key="14">
    <source>
        <dbReference type="ARBA" id="ARBA00023004"/>
    </source>
</evidence>
<evidence type="ECO:0000256" key="2">
    <source>
        <dbReference type="ARBA" id="ARBA00012951"/>
    </source>
</evidence>
<feature type="binding site" description="covalent" evidence="18">
    <location>
        <position position="182"/>
    </location>
    <ligand>
        <name>heme c</name>
        <dbReference type="ChEBI" id="CHEBI:61717"/>
        <label>2</label>
    </ligand>
</feature>
<feature type="binding site" description="covalent" evidence="18">
    <location>
        <position position="75"/>
    </location>
    <ligand>
        <name>heme c</name>
        <dbReference type="ChEBI" id="CHEBI:61717"/>
        <label>1</label>
    </ligand>
</feature>
<dbReference type="Pfam" id="PF00034">
    <property type="entry name" value="Cytochrom_C"/>
    <property type="match status" value="1"/>
</dbReference>
<gene>
    <name evidence="21" type="primary">qcrC</name>
    <name evidence="21" type="ORF">PHY01_48090</name>
</gene>
<keyword evidence="12 17" id="KW-0249">Electron transport</keyword>
<dbReference type="InterPro" id="IPR009056">
    <property type="entry name" value="Cyt_c-like_dom"/>
</dbReference>
<reference evidence="21 22" key="1">
    <citation type="submission" date="2019-06" db="EMBL/GenBank/DDBJ databases">
        <title>Whole genome shotgun sequence of Pseudonocardia hydrocarbonoxydans NBRC 14498.</title>
        <authorList>
            <person name="Hosoyama A."/>
            <person name="Uohara A."/>
            <person name="Ohji S."/>
            <person name="Ichikawa N."/>
        </authorList>
    </citation>
    <scope>NUCLEOTIDE SEQUENCE [LARGE SCALE GENOMIC DNA]</scope>
    <source>
        <strain evidence="21 22">NBRC 14498</strain>
    </source>
</reference>
<keyword evidence="5 17" id="KW-1003">Cell membrane</keyword>
<evidence type="ECO:0000256" key="10">
    <source>
        <dbReference type="ARBA" id="ARBA00022737"/>
    </source>
</evidence>
<dbReference type="InterPro" id="IPR009152">
    <property type="entry name" value="bc1_cytC-su"/>
</dbReference>
<evidence type="ECO:0000256" key="13">
    <source>
        <dbReference type="ARBA" id="ARBA00022989"/>
    </source>
</evidence>
<feature type="binding site" description="covalent" evidence="18">
    <location>
        <position position="78"/>
    </location>
    <ligand>
        <name>heme c</name>
        <dbReference type="ChEBI" id="CHEBI:61717"/>
        <label>1</label>
    </ligand>
</feature>
<evidence type="ECO:0000256" key="12">
    <source>
        <dbReference type="ARBA" id="ARBA00022982"/>
    </source>
</evidence>
<keyword evidence="11 17" id="KW-1278">Translocase</keyword>
<feature type="transmembrane region" description="Helical" evidence="17">
    <location>
        <begin position="27"/>
        <end position="47"/>
    </location>
</feature>
<dbReference type="EMBL" id="BJNG01000047">
    <property type="protein sequence ID" value="GEC22526.1"/>
    <property type="molecule type" value="Genomic_DNA"/>
</dbReference>